<organism evidence="2 3">
    <name type="scientific">Pristionchus pacificus</name>
    <name type="common">Parasitic nematode worm</name>
    <dbReference type="NCBI Taxonomy" id="54126"/>
    <lineage>
        <taxon>Eukaryota</taxon>
        <taxon>Metazoa</taxon>
        <taxon>Ecdysozoa</taxon>
        <taxon>Nematoda</taxon>
        <taxon>Chromadorea</taxon>
        <taxon>Rhabditida</taxon>
        <taxon>Rhabditina</taxon>
        <taxon>Diplogasteromorpha</taxon>
        <taxon>Diplogasteroidea</taxon>
        <taxon>Neodiplogasteridae</taxon>
        <taxon>Pristionchus</taxon>
    </lineage>
</organism>
<evidence type="ECO:0000313" key="3">
    <source>
        <dbReference type="Proteomes" id="UP000005239"/>
    </source>
</evidence>
<accession>A0A2A6CAC4</accession>
<gene>
    <name evidence="2" type="primary">WBGene00277338</name>
</gene>
<evidence type="ECO:0000256" key="1">
    <source>
        <dbReference type="SAM" id="MobiDB-lite"/>
    </source>
</evidence>
<dbReference type="EnsemblMetazoa" id="PPA38969.1">
    <property type="protein sequence ID" value="PPA38969.1"/>
    <property type="gene ID" value="WBGene00277338"/>
</dbReference>
<keyword evidence="3" id="KW-1185">Reference proteome</keyword>
<accession>A0A8R1UWV7</accession>
<name>A0A2A6CAC4_PRIPA</name>
<evidence type="ECO:0000313" key="2">
    <source>
        <dbReference type="EnsemblMetazoa" id="PPA38969.1"/>
    </source>
</evidence>
<feature type="compositionally biased region" description="Basic and acidic residues" evidence="1">
    <location>
        <begin position="51"/>
        <end position="69"/>
    </location>
</feature>
<reference evidence="2" key="2">
    <citation type="submission" date="2022-06" db="UniProtKB">
        <authorList>
            <consortium name="EnsemblMetazoa"/>
        </authorList>
    </citation>
    <scope>IDENTIFICATION</scope>
    <source>
        <strain evidence="2">PS312</strain>
    </source>
</reference>
<sequence length="150" mass="17646">MGDYRKIKAPRCHLQCKERAIVSSSIVVAYHYRSRASTSDKRKLRINLNRPHSESEPREPSEARRRDTKATGQVCAMERESMPQRDTVSLSTSMKTWEESYNEKRLNSPRSSLLLRGSFPDFQGREINEETIREVKKKEKKNGRMEEWKE</sequence>
<dbReference type="AlphaFoldDB" id="A0A2A6CAC4"/>
<dbReference type="Proteomes" id="UP000005239">
    <property type="component" value="Unassembled WGS sequence"/>
</dbReference>
<proteinExistence type="predicted"/>
<protein>
    <submittedName>
        <fullName evidence="2">Uncharacterized protein</fullName>
    </submittedName>
</protein>
<feature type="region of interest" description="Disordered" evidence="1">
    <location>
        <begin position="36"/>
        <end position="73"/>
    </location>
</feature>
<reference evidence="3" key="1">
    <citation type="journal article" date="2008" name="Nat. Genet.">
        <title>The Pristionchus pacificus genome provides a unique perspective on nematode lifestyle and parasitism.</title>
        <authorList>
            <person name="Dieterich C."/>
            <person name="Clifton S.W."/>
            <person name="Schuster L.N."/>
            <person name="Chinwalla A."/>
            <person name="Delehaunty K."/>
            <person name="Dinkelacker I."/>
            <person name="Fulton L."/>
            <person name="Fulton R."/>
            <person name="Godfrey J."/>
            <person name="Minx P."/>
            <person name="Mitreva M."/>
            <person name="Roeseler W."/>
            <person name="Tian H."/>
            <person name="Witte H."/>
            <person name="Yang S.P."/>
            <person name="Wilson R.K."/>
            <person name="Sommer R.J."/>
        </authorList>
    </citation>
    <scope>NUCLEOTIDE SEQUENCE [LARGE SCALE GENOMIC DNA]</scope>
    <source>
        <strain evidence="3">PS312</strain>
    </source>
</reference>